<reference evidence="1" key="4">
    <citation type="journal article" date="1985" name="J. Bacteriol.">
        <title>Organization of the Tn6-related kanamycin resistance transposon Tn2680 carrying two copies of IS26 and an IS903 variant, IS903. B.</title>
        <authorList>
            <person name="Mollet B."/>
            <person name="Clerget M."/>
            <person name="Meyer J."/>
            <person name="Iida S."/>
        </authorList>
    </citation>
    <scope>NUCLEOTIDE SEQUENCE</scope>
    <source>
        <strain evidence="1">UR-75</strain>
        <plasmid evidence="1">Rts1</plasmid>
    </source>
</reference>
<geneLocation type="plasmid" evidence="1">
    <name>Rts1</name>
</geneLocation>
<proteinExistence type="predicted"/>
<reference evidence="1" key="5">
    <citation type="journal article" date="1988" name="J. Bacteriol.">
        <title>Nucleotide sequence of an Rts1 fragment causing temperature-dependent instability.</title>
        <authorList>
            <person name="Tanaka M."/>
            <person name="Okawa N."/>
            <person name="Mori K."/>
            <person name="Suyama Y."/>
            <person name="Kaji A."/>
        </authorList>
    </citation>
    <scope>NUCLEOTIDE SEQUENCE</scope>
    <source>
        <strain evidence="1">UR-75</strain>
        <plasmid evidence="1">Rts1</plasmid>
    </source>
</reference>
<reference evidence="1" key="8">
    <citation type="journal article" date="1994" name="J. Mol. Biol.">
        <title>Molecular cloning and expression of a novel hydroxymethylcytosine-specific restriction enzyme (PvuRts1I) modulated by glucosylation of DNA.</title>
        <authorList>
            <person name="Janosi L."/>
            <person name="Yonemitsu H."/>
            <person name="Hong H."/>
            <person name="Kaji A."/>
        </authorList>
    </citation>
    <scope>NUCLEOTIDE SEQUENCE</scope>
    <source>
        <strain evidence="1">UR-75</strain>
        <plasmid evidence="1">Rts1</plasmid>
    </source>
</reference>
<protein>
    <submittedName>
        <fullName evidence="1">Uncharacterized protein</fullName>
    </submittedName>
</protein>
<reference evidence="1" key="10">
    <citation type="journal article" date="2002" name="J. Bacteriol.">
        <title>Complete nucleotide sequence of plasmid Rts1: implications for evolution of large plasmid Genomes.</title>
        <authorList>
            <person name="Murata T."/>
            <person name="Ohnishi M."/>
            <person name="Ara T."/>
            <person name="Kaneko J."/>
            <person name="Han C.-G."/>
            <person name="Li Y.F."/>
            <person name="Takashima K."/>
            <person name="Nojima H."/>
            <person name="Nakayama K."/>
            <person name="Kaji A."/>
            <person name="Kamio Y."/>
            <person name="Miki T."/>
            <person name="Mori H."/>
            <person name="Ohtsubo E."/>
            <person name="Terawaki Y."/>
            <person name="Hayashi T."/>
        </authorList>
    </citation>
    <scope>NUCLEOTIDE SEQUENCE</scope>
    <source>
        <strain evidence="1">UR-75</strain>
        <plasmid evidence="1">Rts1</plasmid>
    </source>
</reference>
<name>Q8KK60_PROVU</name>
<reference evidence="1" key="7">
    <citation type="journal article" date="1991" name="J. Bacteriol.">
        <title>Three short fragments of Rts1 DNA are responsible for the temperature-sensitive growth phenotype (Tsg) of host bacteria.</title>
        <authorList>
            <person name="Mochida S."/>
            <person name="Tsuchiya H."/>
            <person name="Mori K."/>
            <person name="Kaji A."/>
        </authorList>
    </citation>
    <scope>NUCLEOTIDE SEQUENCE</scope>
    <source>
        <strain evidence="1">UR-75</strain>
        <plasmid evidence="1">Rts1</plasmid>
    </source>
</reference>
<reference evidence="1" key="6">
    <citation type="journal article" date="1988" name="Plasmid">
        <title>Nucleotide sequence and copy control function of the extension of the incI region (incI-b) of Rts 1.</title>
        <authorList>
            <person name="Nozue H."/>
            <person name="Tsuchiya K."/>
            <person name="Kamio Y."/>
        </authorList>
    </citation>
    <scope>NUCLEOTIDE SEQUENCE</scope>
    <source>
        <strain evidence="1">UR-75</strain>
        <plasmid evidence="1">Rts1</plasmid>
    </source>
</reference>
<evidence type="ECO:0000313" key="1">
    <source>
        <dbReference type="EMBL" id="BAB93662.1"/>
    </source>
</evidence>
<reference evidence="1" key="2">
    <citation type="journal article" date="1983" name="J. Bacteriol.">
        <title>Nucleotide sequence of an incompatibility region of mini-Rts1 that contains five direct repeats.</title>
        <authorList>
            <person name="Kamio Y."/>
            <person name="Terawaki Y."/>
        </authorList>
    </citation>
    <scope>NUCLEOTIDE SEQUENCE</scope>
    <source>
        <strain evidence="1">UR-75</strain>
        <plasmid evidence="1">Rts1</plasmid>
    </source>
</reference>
<accession>Q8KK60</accession>
<gene>
    <name evidence="1" type="primary">orf99</name>
</gene>
<dbReference type="AlphaFoldDB" id="Q8KK60"/>
<sequence length="67" mass="7405">MERMKISLVNGVVLNVSRFNADFSLKSQADVMKESAERCSSLFTAGALVDERYRIVAQFDAFGTVLA</sequence>
<dbReference type="EMBL" id="AP004237">
    <property type="protein sequence ID" value="BAB93662.1"/>
    <property type="molecule type" value="Genomic_DNA"/>
</dbReference>
<organism evidence="1">
    <name type="scientific">Proteus vulgaris</name>
    <dbReference type="NCBI Taxonomy" id="585"/>
    <lineage>
        <taxon>Bacteria</taxon>
        <taxon>Pseudomonadati</taxon>
        <taxon>Pseudomonadota</taxon>
        <taxon>Gammaproteobacteria</taxon>
        <taxon>Enterobacterales</taxon>
        <taxon>Morganellaceae</taxon>
        <taxon>Proteus</taxon>
    </lineage>
</organism>
<reference evidence="1" key="1">
    <citation type="journal article" date="1968" name="Nature">
        <title>Temperature sensitivity of cell growth in Escherichia coli associated with the temperature sensitive R(KM) factor.</title>
        <authorList>
            <person name="Terawaki Y."/>
            <person name="Kakizawa Y."/>
            <person name="Takayasu H."/>
            <person name="Yoshikawa M."/>
        </authorList>
    </citation>
    <scope>NUCLEOTIDE SEQUENCE</scope>
    <source>
        <strain evidence="1">UR-75</strain>
        <plasmid evidence="1">Rts1</plasmid>
    </source>
</reference>
<keyword evidence="1" id="KW-0614">Plasmid</keyword>
<reference evidence="1" key="3">
    <citation type="journal article" date="1984" name="J. Bacteriol.">
        <title>Complete nucleotide sequence of mini-Rts1 and its copy mutant.</title>
        <authorList>
            <person name="Kamio Y."/>
            <person name="Tabuchi A."/>
            <person name="Itoh Y."/>
            <person name="Katagiri H."/>
            <person name="Terawaki Y."/>
        </authorList>
    </citation>
    <scope>NUCLEOTIDE SEQUENCE</scope>
    <source>
        <strain evidence="1">UR-75</strain>
        <plasmid evidence="1">Rts1</plasmid>
    </source>
</reference>
<reference evidence="1" key="9">
    <citation type="journal article" date="1996" name="Biochem. Biophys. Res. Commun.">
        <title>A new plasmid-encoded proteic killer gene system: cloning, sequencing, and analyzing hig locus of plasmid Rts1.</title>
        <authorList>
            <person name="Tian Q.B."/>
            <person name="Ohnishi M."/>
            <person name="Tabuchi A."/>
            <person name="Terawaki Y."/>
        </authorList>
    </citation>
    <scope>NUCLEOTIDE SEQUENCE</scope>
    <source>
        <strain evidence="1">UR-75</strain>
        <plasmid evidence="1">Rts1</plasmid>
    </source>
</reference>